<feature type="region of interest" description="Disordered" evidence="5">
    <location>
        <begin position="474"/>
        <end position="495"/>
    </location>
</feature>
<feature type="region of interest" description="Disordered" evidence="5">
    <location>
        <begin position="545"/>
        <end position="671"/>
    </location>
</feature>
<organism evidence="7 8">
    <name type="scientific">Pipistrellus kuhlii</name>
    <name type="common">Kuhl's pipistrelle</name>
    <dbReference type="NCBI Taxonomy" id="59472"/>
    <lineage>
        <taxon>Eukaryota</taxon>
        <taxon>Metazoa</taxon>
        <taxon>Chordata</taxon>
        <taxon>Craniata</taxon>
        <taxon>Vertebrata</taxon>
        <taxon>Euteleostomi</taxon>
        <taxon>Mammalia</taxon>
        <taxon>Eutheria</taxon>
        <taxon>Laurasiatheria</taxon>
        <taxon>Chiroptera</taxon>
        <taxon>Yangochiroptera</taxon>
        <taxon>Vespertilionidae</taxon>
        <taxon>Pipistrellus</taxon>
    </lineage>
</organism>
<feature type="compositionally biased region" description="Pro residues" evidence="5">
    <location>
        <begin position="615"/>
        <end position="630"/>
    </location>
</feature>
<dbReference type="Proteomes" id="UP000558488">
    <property type="component" value="Unassembled WGS sequence"/>
</dbReference>
<evidence type="ECO:0000256" key="2">
    <source>
        <dbReference type="ARBA" id="ARBA00022692"/>
    </source>
</evidence>
<feature type="compositionally biased region" description="Pro residues" evidence="5">
    <location>
        <begin position="638"/>
        <end position="660"/>
    </location>
</feature>
<sequence>MGPEGDAPGPPTPPVPGGLRGYRAYARRWVFLLVLSLLSGSNATLWLSFAPVADTVARHFLLSTEQVNWLSLVYLVVAIPAGLAAIWMLDSVGLRWATILCAWLNFAGSVLRSLPSMLKGTPAPFAFLMGGQSLCALAQTLVIFSPAKLAALWFPEHQRATANMVGTMANPLGILLANVLSPALVKKEDDIPVMVRGLPGCTHIRVRAMHARACLCGVHTCVYVACVCGVHAHARYLCGVYMFVWCLHIYMVRTHIVWSVHTCVFVWCTHAQCMCGVCLCVVCVSRVFGSRVHTCVHTSVRVCTCPTWQPLGAEHSEQLCQSWGGAAGRRPASPGSPCSRHPGSWRRWRGARAGPVQRVCLRGLRVPAHACAMCTPSPAGRLHHPRRPRLPAGHRLPRGERAPHPALRGGCPLQLGEVPGRAEAAREEQGLRGPGRVLRGRRRHLHQLLGPPGADPLRERLLQRVRRPLRGALHRVRDPGGAGPRPVRGPDQALHGSRQDWLLSDLLGVCGLRSGVPAAGTDRRAGRRLLPARALRLLGGARRHGAGRGVLLPRGGGRGRRPGLRGGAGRGGAHHGAADRPDRVPCGPVLLHLPERPGPPGLEGVHADDGRPVHPPELLPGPPLPHPLPTPAGRGPLQPLPPGLPPLPAGPPPDPPPGPRQVPCRGGSSLEPSARARLRGIWEGEAGRGSQGSHPCAGRVLQGHRDCGRQCGLSVAGLAPGSAQVVGPEGPPVSVSGTHGGGEGHP</sequence>
<accession>A0A7J7RW73</accession>
<feature type="transmembrane region" description="Helical" evidence="6">
    <location>
        <begin position="126"/>
        <end position="144"/>
    </location>
</feature>
<feature type="transmembrane region" description="Helical" evidence="6">
    <location>
        <begin position="29"/>
        <end position="49"/>
    </location>
</feature>
<keyword evidence="4 6" id="KW-0472">Membrane</keyword>
<dbReference type="Pfam" id="PF07690">
    <property type="entry name" value="MFS_1"/>
    <property type="match status" value="1"/>
</dbReference>
<dbReference type="PANTHER" id="PTHR10924:SF6">
    <property type="entry name" value="SOLUTE CARRIER FAMILY 49 MEMBER A3"/>
    <property type="match status" value="1"/>
</dbReference>
<keyword evidence="8" id="KW-1185">Reference proteome</keyword>
<feature type="transmembrane region" description="Helical" evidence="6">
    <location>
        <begin position="69"/>
        <end position="89"/>
    </location>
</feature>
<evidence type="ECO:0000256" key="1">
    <source>
        <dbReference type="ARBA" id="ARBA00004141"/>
    </source>
</evidence>
<evidence type="ECO:0000256" key="5">
    <source>
        <dbReference type="SAM" id="MobiDB-lite"/>
    </source>
</evidence>
<reference evidence="7 8" key="1">
    <citation type="journal article" date="2020" name="Nature">
        <title>Six reference-quality genomes reveal evolution of bat adaptations.</title>
        <authorList>
            <person name="Jebb D."/>
            <person name="Huang Z."/>
            <person name="Pippel M."/>
            <person name="Hughes G.M."/>
            <person name="Lavrichenko K."/>
            <person name="Devanna P."/>
            <person name="Winkler S."/>
            <person name="Jermiin L.S."/>
            <person name="Skirmuntt E.C."/>
            <person name="Katzourakis A."/>
            <person name="Burkitt-Gray L."/>
            <person name="Ray D.A."/>
            <person name="Sullivan K.A.M."/>
            <person name="Roscito J.G."/>
            <person name="Kirilenko B.M."/>
            <person name="Davalos L.M."/>
            <person name="Corthals A.P."/>
            <person name="Power M.L."/>
            <person name="Jones G."/>
            <person name="Ransome R.D."/>
            <person name="Dechmann D.K.N."/>
            <person name="Locatelli A.G."/>
            <person name="Puechmaille S.J."/>
            <person name="Fedrigo O."/>
            <person name="Jarvis E.D."/>
            <person name="Hiller M."/>
            <person name="Vernes S.C."/>
            <person name="Myers E.W."/>
            <person name="Teeling E.C."/>
        </authorList>
    </citation>
    <scope>NUCLEOTIDE SEQUENCE [LARGE SCALE GENOMIC DNA]</scope>
    <source>
        <strain evidence="7">MPipKuh1</strain>
        <tissue evidence="7">Flight muscle</tissue>
    </source>
</reference>
<dbReference type="GO" id="GO:0016020">
    <property type="term" value="C:membrane"/>
    <property type="evidence" value="ECO:0007669"/>
    <property type="project" value="UniProtKB-SubCell"/>
</dbReference>
<evidence type="ECO:0000256" key="4">
    <source>
        <dbReference type="ARBA" id="ARBA00023136"/>
    </source>
</evidence>
<keyword evidence="2 6" id="KW-0812">Transmembrane</keyword>
<comment type="caution">
    <text evidence="7">The sequence shown here is derived from an EMBL/GenBank/DDBJ whole genome shotgun (WGS) entry which is preliminary data.</text>
</comment>
<dbReference type="Gene3D" id="1.20.1250.20">
    <property type="entry name" value="MFS general substrate transporter like domains"/>
    <property type="match status" value="1"/>
</dbReference>
<feature type="compositionally biased region" description="Low complexity" evidence="5">
    <location>
        <begin position="725"/>
        <end position="737"/>
    </location>
</feature>
<feature type="region of interest" description="Disordered" evidence="5">
    <location>
        <begin position="382"/>
        <end position="411"/>
    </location>
</feature>
<dbReference type="InterPro" id="IPR036259">
    <property type="entry name" value="MFS_trans_sf"/>
</dbReference>
<dbReference type="GO" id="GO:0022857">
    <property type="term" value="F:transmembrane transporter activity"/>
    <property type="evidence" value="ECO:0007669"/>
    <property type="project" value="InterPro"/>
</dbReference>
<dbReference type="InterPro" id="IPR011701">
    <property type="entry name" value="MFS"/>
</dbReference>
<gene>
    <name evidence="7" type="ORF">mPipKuh1_016128</name>
</gene>
<protein>
    <submittedName>
        <fullName evidence="7">Solute carrier family 49 member 3</fullName>
    </submittedName>
</protein>
<name>A0A7J7RW73_PIPKU</name>
<dbReference type="InterPro" id="IPR049680">
    <property type="entry name" value="FLVCR1-2_SLC49-like"/>
</dbReference>
<proteinExistence type="predicted"/>
<feature type="region of interest" description="Disordered" evidence="5">
    <location>
        <begin position="720"/>
        <end position="746"/>
    </location>
</feature>
<dbReference type="AlphaFoldDB" id="A0A7J7RW73"/>
<dbReference type="PANTHER" id="PTHR10924">
    <property type="entry name" value="MAJOR FACILITATOR SUPERFAMILY PROTEIN-RELATED"/>
    <property type="match status" value="1"/>
</dbReference>
<evidence type="ECO:0000256" key="3">
    <source>
        <dbReference type="ARBA" id="ARBA00022989"/>
    </source>
</evidence>
<feature type="transmembrane region" description="Helical" evidence="6">
    <location>
        <begin position="96"/>
        <end position="114"/>
    </location>
</feature>
<dbReference type="EMBL" id="JACAGB010000058">
    <property type="protein sequence ID" value="KAF6280214.1"/>
    <property type="molecule type" value="Genomic_DNA"/>
</dbReference>
<dbReference type="SUPFAM" id="SSF103473">
    <property type="entry name" value="MFS general substrate transporter"/>
    <property type="match status" value="1"/>
</dbReference>
<evidence type="ECO:0000313" key="8">
    <source>
        <dbReference type="Proteomes" id="UP000558488"/>
    </source>
</evidence>
<keyword evidence="3 6" id="KW-1133">Transmembrane helix</keyword>
<feature type="compositionally biased region" description="Basic and acidic residues" evidence="5">
    <location>
        <begin position="605"/>
        <end position="614"/>
    </location>
</feature>
<evidence type="ECO:0000313" key="7">
    <source>
        <dbReference type="EMBL" id="KAF6280214.1"/>
    </source>
</evidence>
<evidence type="ECO:0000256" key="6">
    <source>
        <dbReference type="SAM" id="Phobius"/>
    </source>
</evidence>
<comment type="subcellular location">
    <subcellularLocation>
        <location evidence="1">Membrane</location>
        <topology evidence="1">Multi-pass membrane protein</topology>
    </subcellularLocation>
</comment>